<dbReference type="PANTHER" id="PTHR43757:SF14">
    <property type="entry name" value="GLYCINE CLEAVAGE T-PROTEIN FAMILY"/>
    <property type="match status" value="1"/>
</dbReference>
<dbReference type="NCBIfam" id="TIGR03317">
    <property type="entry name" value="ygfZ_signature"/>
    <property type="match status" value="1"/>
</dbReference>
<dbReference type="PANTHER" id="PTHR43757">
    <property type="entry name" value="AMINOMETHYLTRANSFERASE"/>
    <property type="match status" value="1"/>
</dbReference>
<feature type="domain" description="GCVT N-terminal" evidence="3">
    <location>
        <begin position="15"/>
        <end position="235"/>
    </location>
</feature>
<evidence type="ECO:0000256" key="1">
    <source>
        <dbReference type="ARBA" id="ARBA00022946"/>
    </source>
</evidence>
<name>A0A6B1D869_9CHLR</name>
<dbReference type="PIRSF" id="PIRSF006487">
    <property type="entry name" value="GcvT"/>
    <property type="match status" value="1"/>
</dbReference>
<gene>
    <name evidence="5" type="ORF">F4X14_11140</name>
</gene>
<dbReference type="SUPFAM" id="SSF103025">
    <property type="entry name" value="Folate-binding domain"/>
    <property type="match status" value="1"/>
</dbReference>
<comment type="caution">
    <text evidence="5">The sequence shown here is derived from an EMBL/GenBank/DDBJ whole genome shotgun (WGS) entry which is preliminary data.</text>
</comment>
<dbReference type="InterPro" id="IPR027266">
    <property type="entry name" value="TrmE/GcvT-like"/>
</dbReference>
<feature type="binding site" evidence="2">
    <location>
        <position position="171"/>
    </location>
    <ligand>
        <name>substrate</name>
    </ligand>
</feature>
<dbReference type="InterPro" id="IPR006222">
    <property type="entry name" value="GCVT_N"/>
</dbReference>
<dbReference type="InterPro" id="IPR013977">
    <property type="entry name" value="GcvT_C"/>
</dbReference>
<protein>
    <submittedName>
        <fullName evidence="5">Folate-binding protein YgfZ</fullName>
    </submittedName>
</protein>
<dbReference type="InterPro" id="IPR028896">
    <property type="entry name" value="GcvT/YgfZ/DmdA"/>
</dbReference>
<dbReference type="Pfam" id="PF08669">
    <property type="entry name" value="GCV_T_C"/>
    <property type="match status" value="1"/>
</dbReference>
<dbReference type="SUPFAM" id="SSF101790">
    <property type="entry name" value="Aminomethyltransferase beta-barrel domain"/>
    <property type="match status" value="1"/>
</dbReference>
<dbReference type="Gene3D" id="3.30.1360.120">
    <property type="entry name" value="Probable tRNA modification gtpase trme, domain 1"/>
    <property type="match status" value="1"/>
</dbReference>
<reference evidence="5" key="1">
    <citation type="submission" date="2019-09" db="EMBL/GenBank/DDBJ databases">
        <title>Characterisation of the sponge microbiome using genome-centric metagenomics.</title>
        <authorList>
            <person name="Engelberts J.P."/>
            <person name="Robbins S.J."/>
            <person name="De Goeij J.M."/>
            <person name="Aranda M."/>
            <person name="Bell S.C."/>
            <person name="Webster N.S."/>
        </authorList>
    </citation>
    <scope>NUCLEOTIDE SEQUENCE</scope>
    <source>
        <strain evidence="5">SB0661_bin_32</strain>
    </source>
</reference>
<evidence type="ECO:0000259" key="4">
    <source>
        <dbReference type="Pfam" id="PF08669"/>
    </source>
</evidence>
<proteinExistence type="predicted"/>
<dbReference type="EMBL" id="VXMH01000058">
    <property type="protein sequence ID" value="MYC95515.1"/>
    <property type="molecule type" value="Genomic_DNA"/>
</dbReference>
<dbReference type="InterPro" id="IPR029043">
    <property type="entry name" value="GcvT/YgfZ_C"/>
</dbReference>
<evidence type="ECO:0000256" key="2">
    <source>
        <dbReference type="PIRSR" id="PIRSR006487-1"/>
    </source>
</evidence>
<evidence type="ECO:0000313" key="5">
    <source>
        <dbReference type="EMBL" id="MYC95515.1"/>
    </source>
</evidence>
<dbReference type="InterPro" id="IPR017703">
    <property type="entry name" value="YgfZ/GCV_T_CS"/>
</dbReference>
<sequence>MEDPMSDLTAVSVKEKEYQALASGAALQLRPQFGILLLGERDRADFLQRMTTNDIARLQPGQAALTILTSPVARIDAVFSVLGRQDDLMLLASDGQADALRQHLQSQIFFMDKVTVIDESANLGRLRLLGPAAGELLQAAGLPQPASDDHFLEEESVIVLRQERYDIPGYEVISCVNTMDALQERLTDAGAVLLAGADSYEARRVELGRPRPGKELTDAFSPLETGMAWVCAEDKGCYTGQEIIARQLTYDKVTRTLVRLHSELPLSEGAAVSFDGRAVGTVTSSAVSPTTGPAALAVLKRPHNTEGVEVTVEGGAAHVEQILPPGR</sequence>
<dbReference type="Pfam" id="PF01571">
    <property type="entry name" value="GCV_T"/>
    <property type="match status" value="1"/>
</dbReference>
<accession>A0A6B1D869</accession>
<feature type="domain" description="Aminomethyltransferase C-terminal" evidence="4">
    <location>
        <begin position="255"/>
        <end position="315"/>
    </location>
</feature>
<keyword evidence="1" id="KW-0809">Transit peptide</keyword>
<organism evidence="5">
    <name type="scientific">Caldilineaceae bacterium SB0661_bin_32</name>
    <dbReference type="NCBI Taxonomy" id="2605255"/>
    <lineage>
        <taxon>Bacteria</taxon>
        <taxon>Bacillati</taxon>
        <taxon>Chloroflexota</taxon>
        <taxon>Caldilineae</taxon>
        <taxon>Caldilineales</taxon>
        <taxon>Caldilineaceae</taxon>
    </lineage>
</organism>
<dbReference type="AlphaFoldDB" id="A0A6B1D869"/>
<evidence type="ECO:0000259" key="3">
    <source>
        <dbReference type="Pfam" id="PF01571"/>
    </source>
</evidence>